<dbReference type="Pfam" id="PF07147">
    <property type="entry name" value="PDCD9"/>
    <property type="match status" value="1"/>
</dbReference>
<dbReference type="GeneID" id="101848175"/>
<dbReference type="PANTHER" id="PTHR13014:SF3">
    <property type="entry name" value="LARGE RIBOSOMAL SUBUNIT PROTEIN ML65"/>
    <property type="match status" value="1"/>
</dbReference>
<dbReference type="InterPro" id="IPR010793">
    <property type="entry name" value="Ribosomal_mL37/mL65"/>
</dbReference>
<organism evidence="5 6">
    <name type="scientific">Aplysia californica</name>
    <name type="common">California sea hare</name>
    <dbReference type="NCBI Taxonomy" id="6500"/>
    <lineage>
        <taxon>Eukaryota</taxon>
        <taxon>Metazoa</taxon>
        <taxon>Spiralia</taxon>
        <taxon>Lophotrochozoa</taxon>
        <taxon>Mollusca</taxon>
        <taxon>Gastropoda</taxon>
        <taxon>Heterobranchia</taxon>
        <taxon>Euthyneura</taxon>
        <taxon>Tectipleura</taxon>
        <taxon>Aplysiida</taxon>
        <taxon>Aplysioidea</taxon>
        <taxon>Aplysiidae</taxon>
        <taxon>Aplysia</taxon>
    </lineage>
</organism>
<dbReference type="InterPro" id="IPR039982">
    <property type="entry name" value="Ribosomal_mL65"/>
</dbReference>
<evidence type="ECO:0000256" key="1">
    <source>
        <dbReference type="ARBA" id="ARBA00004173"/>
    </source>
</evidence>
<evidence type="ECO:0000313" key="6">
    <source>
        <dbReference type="RefSeq" id="XP_005091889.1"/>
    </source>
</evidence>
<comment type="subcellular location">
    <subcellularLocation>
        <location evidence="1">Mitochondrion</location>
    </subcellularLocation>
</comment>
<reference evidence="6" key="1">
    <citation type="submission" date="2025-08" db="UniProtKB">
        <authorList>
            <consortium name="RefSeq"/>
        </authorList>
    </citation>
    <scope>IDENTIFICATION</scope>
</reference>
<dbReference type="RefSeq" id="XP_005091889.1">
    <property type="nucleotide sequence ID" value="XM_005091832.3"/>
</dbReference>
<gene>
    <name evidence="6" type="primary">LOC101848175</name>
</gene>
<evidence type="ECO:0000256" key="2">
    <source>
        <dbReference type="ARBA" id="ARBA00022980"/>
    </source>
</evidence>
<name>A0ABM0JEH5_APLCA</name>
<keyword evidence="5" id="KW-1185">Reference proteome</keyword>
<evidence type="ECO:0000313" key="5">
    <source>
        <dbReference type="Proteomes" id="UP000694888"/>
    </source>
</evidence>
<evidence type="ECO:0000256" key="3">
    <source>
        <dbReference type="ARBA" id="ARBA00023128"/>
    </source>
</evidence>
<sequence>MAASLRGFHGVCRVVPPRSSWNCPPKKCWFSSTVVGTSLEIEKGTKETVEYPPIKPKYPEGSWGKTDRSYAWMWHSLKGEVLSIPKVSDRQNILLQKETDSVVLEPVNEHPSCLPFRQYVTKTHLIPWTSSKASSSSNLDHSPHSADLHDNLHSEHVESIVERIKQVVSEHLITENELVAREQTHPSKHNSFRCKLLFRCISDAITTHAWKDYEHLRMCQYDEDVIVRALWHRIGIEREKQEGDLEYSTREDMLDIISKMDQTVMSKIVFDAMLRHHHPLPQVKSRHNELCTSTPAPELLYGTSSYGHSHSPRQQLKSISAGHKLGDPCEFGMLGFLSTCETNELEEKYNRTVAEQSRLALGLTSSFTWLAAQTFNQGFSDVVDMTYPLTCQTVLSDGRSFSFLMYQLNTLELWQDNDANGLVNLCWHTPEMPLYHSIDNGQVRELNEDVIRRLVQMFLLSPVERDYDMKPTVTDKDTDLHLKQDFIPERVIVEKIIREEQYIV</sequence>
<evidence type="ECO:0000256" key="4">
    <source>
        <dbReference type="ARBA" id="ARBA00023274"/>
    </source>
</evidence>
<dbReference type="Proteomes" id="UP000694888">
    <property type="component" value="Unplaced"/>
</dbReference>
<protein>
    <submittedName>
        <fullName evidence="6">Uncharacterized protein LOC101848175</fullName>
    </submittedName>
</protein>
<keyword evidence="4" id="KW-0687">Ribonucleoprotein</keyword>
<keyword evidence="3" id="KW-0496">Mitochondrion</keyword>
<keyword evidence="2" id="KW-0689">Ribosomal protein</keyword>
<accession>A0ABM0JEH5</accession>
<dbReference type="PANTHER" id="PTHR13014">
    <property type="entry name" value="MITOCHONDRIAL 28S RIBOSOMAL PROTEIN S30/P52 PRO-APOTOTIC PROTEIN"/>
    <property type="match status" value="1"/>
</dbReference>
<proteinExistence type="predicted"/>